<evidence type="ECO:0000313" key="1">
    <source>
        <dbReference type="EMBL" id="TDX51149.1"/>
    </source>
</evidence>
<proteinExistence type="predicted"/>
<dbReference type="Proteomes" id="UP000295832">
    <property type="component" value="Unassembled WGS sequence"/>
</dbReference>
<evidence type="ECO:0000313" key="2">
    <source>
        <dbReference type="Proteomes" id="UP000295832"/>
    </source>
</evidence>
<name>A0A4V6QB92_9FIRM</name>
<sequence length="363" mass="42004">MKRVKLFLLLIFLVVIYSNHIIAAEEMITKVQVKSSNFNPSSGEECQLVYNLAKEAKVYVNVYTADFHLVNQIASGVFQEEGEHKVSWDGRDINNQVVADEAYFFYIKAKFDDGSEAIYDPTTFSGGEEFEVTDVDYNSEEGSFTFNLKRPARVLMRVGIDNGPMINTLLDWKPRPAGHNILYWSGFDKDGVLDAREFSGLKLVTIGFYLPESSVITYGNNKSNYFKYINSLKTKKKVLREEKLRKVKISPYYYLQLRDYRTPQFSVELPQYNEANYNIKKDSKLLIRILAKNEFKRLLMKNRFEVILFLDAKFIYEEEEGYIPFNIPWSTKGLDPGEHYLTVVLATYNGQVGSRSLKINIKE</sequence>
<accession>A0A4V6QB92</accession>
<organism evidence="1 2">
    <name type="scientific">Orenia marismortui</name>
    <dbReference type="NCBI Taxonomy" id="46469"/>
    <lineage>
        <taxon>Bacteria</taxon>
        <taxon>Bacillati</taxon>
        <taxon>Bacillota</taxon>
        <taxon>Clostridia</taxon>
        <taxon>Halanaerobiales</taxon>
        <taxon>Halobacteroidaceae</taxon>
        <taxon>Orenia</taxon>
    </lineage>
</organism>
<comment type="caution">
    <text evidence="1">The sequence shown here is derived from an EMBL/GenBank/DDBJ whole genome shotgun (WGS) entry which is preliminary data.</text>
</comment>
<gene>
    <name evidence="1" type="ORF">C7959_11525</name>
</gene>
<dbReference type="EMBL" id="SOEG01000015">
    <property type="protein sequence ID" value="TDX51149.1"/>
    <property type="molecule type" value="Genomic_DNA"/>
</dbReference>
<protein>
    <submittedName>
        <fullName evidence="1">FlgD-like protein</fullName>
    </submittedName>
</protein>
<dbReference type="RefSeq" id="WP_018250030.1">
    <property type="nucleotide sequence ID" value="NZ_SOEG01000015.1"/>
</dbReference>
<dbReference type="Gene3D" id="2.60.40.4070">
    <property type="match status" value="1"/>
</dbReference>
<keyword evidence="2" id="KW-1185">Reference proteome</keyword>
<dbReference type="AlphaFoldDB" id="A0A4V6QB92"/>
<dbReference type="STRING" id="926561.GCA_000379025_02895"/>
<reference evidence="1 2" key="1">
    <citation type="submission" date="2019-03" db="EMBL/GenBank/DDBJ databases">
        <title>Subsurface microbial communities from deep shales in Ohio and West Virginia, USA.</title>
        <authorList>
            <person name="Wrighton K."/>
        </authorList>
    </citation>
    <scope>NUCLEOTIDE SEQUENCE [LARGE SCALE GENOMIC DNA]</scope>
    <source>
        <strain evidence="1 2">MSL 6dP</strain>
    </source>
</reference>